<keyword evidence="2" id="KW-1185">Reference proteome</keyword>
<gene>
    <name evidence="1" type="ORF">GCT13_22525</name>
</gene>
<organism evidence="1 2">
    <name type="scientific">Paraburkholderia franconis</name>
    <dbReference type="NCBI Taxonomy" id="2654983"/>
    <lineage>
        <taxon>Bacteria</taxon>
        <taxon>Pseudomonadati</taxon>
        <taxon>Pseudomonadota</taxon>
        <taxon>Betaproteobacteria</taxon>
        <taxon>Burkholderiales</taxon>
        <taxon>Burkholderiaceae</taxon>
        <taxon>Paraburkholderia</taxon>
    </lineage>
</organism>
<dbReference type="EMBL" id="WHNP01000021">
    <property type="protein sequence ID" value="MPW19606.1"/>
    <property type="molecule type" value="Genomic_DNA"/>
</dbReference>
<comment type="caution">
    <text evidence="1">The sequence shown here is derived from an EMBL/GenBank/DDBJ whole genome shotgun (WGS) entry which is preliminary data.</text>
</comment>
<proteinExistence type="predicted"/>
<name>A0A7X1NDK6_9BURK</name>
<dbReference type="AlphaFoldDB" id="A0A7X1NDK6"/>
<dbReference type="Proteomes" id="UP000484381">
    <property type="component" value="Unassembled WGS sequence"/>
</dbReference>
<evidence type="ECO:0000313" key="2">
    <source>
        <dbReference type="Proteomes" id="UP000484381"/>
    </source>
</evidence>
<protein>
    <submittedName>
        <fullName evidence="1">Uncharacterized protein</fullName>
    </submittedName>
</protein>
<accession>A0A7X1NDK6</accession>
<reference evidence="1 2" key="1">
    <citation type="submission" date="2019-10" db="EMBL/GenBank/DDBJ databases">
        <title>Paraburkholderia sp. isolated from nodules of Mimosa pudica from Brazilian Atlantic Forest soils.</title>
        <authorList>
            <person name="Paulitsch F."/>
            <person name="Hungria M."/>
            <person name="Dall'Agnol R."/>
        </authorList>
    </citation>
    <scope>NUCLEOTIDE SEQUENCE [LARGE SCALE GENOMIC DNA]</scope>
    <source>
        <strain evidence="1 2">CNPSo 3157</strain>
    </source>
</reference>
<evidence type="ECO:0000313" key="1">
    <source>
        <dbReference type="EMBL" id="MPW19606.1"/>
    </source>
</evidence>
<dbReference type="RefSeq" id="WP_152761791.1">
    <property type="nucleotide sequence ID" value="NZ_WHNP01000021.1"/>
</dbReference>
<sequence>MFRFLDAQAVASGGFYNMEPHFLMLAPALGLVAALLIKWEPVGATIEESDGQHRTEDAVLEGNIQQIAPWGLRIDFDRLSKP</sequence>